<dbReference type="AlphaFoldDB" id="A0A1G8N8B4"/>
<dbReference type="STRING" id="376427.SAMN04487954_101251"/>
<reference evidence="2 3" key="1">
    <citation type="submission" date="2016-10" db="EMBL/GenBank/DDBJ databases">
        <authorList>
            <person name="de Groot N.N."/>
        </authorList>
    </citation>
    <scope>NUCLEOTIDE SEQUENCE [LARGE SCALE GENOMIC DNA]</scope>
    <source>
        <strain evidence="2 3">CGMCC 1.6133</strain>
    </source>
</reference>
<evidence type="ECO:0000313" key="3">
    <source>
        <dbReference type="Proteomes" id="UP000198525"/>
    </source>
</evidence>
<protein>
    <submittedName>
        <fullName evidence="2">Uncharacterized protein</fullName>
    </submittedName>
</protein>
<accession>A0A1G8N8B4</accession>
<keyword evidence="3" id="KW-1185">Reference proteome</keyword>
<organism evidence="2 3">
    <name type="scientific">Billgrantia gudaonensis</name>
    <dbReference type="NCBI Taxonomy" id="376427"/>
    <lineage>
        <taxon>Bacteria</taxon>
        <taxon>Pseudomonadati</taxon>
        <taxon>Pseudomonadota</taxon>
        <taxon>Gammaproteobacteria</taxon>
        <taxon>Oceanospirillales</taxon>
        <taxon>Halomonadaceae</taxon>
        <taxon>Billgrantia</taxon>
    </lineage>
</organism>
<dbReference type="EMBL" id="FNES01000001">
    <property type="protein sequence ID" value="SDI76316.1"/>
    <property type="molecule type" value="Genomic_DNA"/>
</dbReference>
<evidence type="ECO:0000256" key="1">
    <source>
        <dbReference type="SAM" id="MobiDB-lite"/>
    </source>
</evidence>
<feature type="compositionally biased region" description="Low complexity" evidence="1">
    <location>
        <begin position="15"/>
        <end position="24"/>
    </location>
</feature>
<feature type="region of interest" description="Disordered" evidence="1">
    <location>
        <begin position="1"/>
        <end position="24"/>
    </location>
</feature>
<dbReference type="RefSeq" id="WP_176761426.1">
    <property type="nucleotide sequence ID" value="NZ_FNES01000001.1"/>
</dbReference>
<proteinExistence type="predicted"/>
<sequence>MATDEPSHASLADWPAARRATPPRASSRWWLAGLLVSCLLPVGLSHVESPRLTERIAQICILAPALMRVRCRREARRRAQMRWPILPQPRSIVPSAFRVLPVLRWAAALDVLTRRGPPRTR</sequence>
<dbReference type="Proteomes" id="UP000198525">
    <property type="component" value="Unassembled WGS sequence"/>
</dbReference>
<name>A0A1G8N8B4_9GAMM</name>
<evidence type="ECO:0000313" key="2">
    <source>
        <dbReference type="EMBL" id="SDI76316.1"/>
    </source>
</evidence>
<gene>
    <name evidence="2" type="ORF">SAMN04487954_101251</name>
</gene>